<dbReference type="SUPFAM" id="SSF55073">
    <property type="entry name" value="Nucleotide cyclase"/>
    <property type="match status" value="1"/>
</dbReference>
<evidence type="ECO:0000313" key="7">
    <source>
        <dbReference type="Proteomes" id="UP000285190"/>
    </source>
</evidence>
<dbReference type="InterPro" id="IPR000700">
    <property type="entry name" value="PAS-assoc_C"/>
</dbReference>
<feature type="domain" description="PAS" evidence="2">
    <location>
        <begin position="181"/>
        <end position="251"/>
    </location>
</feature>
<feature type="transmembrane region" description="Helical" evidence="1">
    <location>
        <begin position="102"/>
        <end position="135"/>
    </location>
</feature>
<evidence type="ECO:0000259" key="5">
    <source>
        <dbReference type="PROSITE" id="PS50887"/>
    </source>
</evidence>
<dbReference type="CDD" id="cd01949">
    <property type="entry name" value="GGDEF"/>
    <property type="match status" value="1"/>
</dbReference>
<keyword evidence="1" id="KW-1133">Transmembrane helix</keyword>
<dbReference type="PROSITE" id="PS50883">
    <property type="entry name" value="EAL"/>
    <property type="match status" value="1"/>
</dbReference>
<dbReference type="Pfam" id="PF00990">
    <property type="entry name" value="GGDEF"/>
    <property type="match status" value="1"/>
</dbReference>
<evidence type="ECO:0000259" key="4">
    <source>
        <dbReference type="PROSITE" id="PS50883"/>
    </source>
</evidence>
<dbReference type="SMART" id="SM00086">
    <property type="entry name" value="PAC"/>
    <property type="match status" value="2"/>
</dbReference>
<organism evidence="6 7">
    <name type="scientific">Noviherbaspirillum cavernae</name>
    <dbReference type="NCBI Taxonomy" id="2320862"/>
    <lineage>
        <taxon>Bacteria</taxon>
        <taxon>Pseudomonadati</taxon>
        <taxon>Pseudomonadota</taxon>
        <taxon>Betaproteobacteria</taxon>
        <taxon>Burkholderiales</taxon>
        <taxon>Oxalobacteraceae</taxon>
        <taxon>Noviherbaspirillum</taxon>
    </lineage>
</organism>
<dbReference type="PANTHER" id="PTHR44757:SF2">
    <property type="entry name" value="BIOFILM ARCHITECTURE MAINTENANCE PROTEIN MBAA"/>
    <property type="match status" value="1"/>
</dbReference>
<dbReference type="InterPro" id="IPR035919">
    <property type="entry name" value="EAL_sf"/>
</dbReference>
<dbReference type="FunFam" id="3.30.70.270:FF:000001">
    <property type="entry name" value="Diguanylate cyclase domain protein"/>
    <property type="match status" value="1"/>
</dbReference>
<keyword evidence="1" id="KW-0472">Membrane</keyword>
<dbReference type="SMART" id="SM00267">
    <property type="entry name" value="GGDEF"/>
    <property type="match status" value="1"/>
</dbReference>
<dbReference type="CDD" id="cd00130">
    <property type="entry name" value="PAS"/>
    <property type="match status" value="2"/>
</dbReference>
<dbReference type="Gene3D" id="3.30.450.20">
    <property type="entry name" value="PAS domain"/>
    <property type="match status" value="2"/>
</dbReference>
<sequence>MRLPLLRFTGVITGGEIFRIASLCLYVTLLLHVVLATDTFPAAGSAAGLATSLPIILFLASLARYLWPGIVKHDRPLLLAEVLAAVFVVSSLTLQQSAPGLALPWLVGLAGIFPLALGTAIGLIVVLAIAVIGFALNIALGAPMLNWLPHLFATLFTGLSTIVLSNTLRSNHAALRRAERDERRFDAIARATRHVFMITDSGFRIKFSNPALHDVIGYTQDEVVTQELRAILHPDDAAEHQEKLRYLRDTPHSTIFSRHRAMHRSGHWVWLDTRGYNMLHDGAIEGLVFSIEDISARKDAELKLEEEHALLRAVLDLNPSMIYAKDADGRFTISNRSFQRQFGYESEDEVRGMTVHEVFMKQAEGDGHALQAMAEQLHQQDLEIIKSGIPLEDLELQGLWGTDPHSWYRTNKFPLHDAHGETMGMLGIARDITERKEYEMRLEYLALHDSLTGLPNRRYLLKTIAEAIARPQPARPRMTMLFCDLDFFKSVNDTHGHDFGDKCLMELTRRILAELPAGDFVARFGGNEFAILSNAPLDEAKSKAERLLAAVAKQLVVDDAIVKIQTSIGIALLEPEHKTPSELIRAADAAMYQAKERGRNRVEIYDASLQNNSIKRAQMDVALRFALERNELSVMYQPKVSVIDGSIKGFELLLRWNNPKYGHIPPVEFIPVAESSGLVVPIGLWVLEEACKQYSLWQQRCPDASKVTISVNVSMRQLLHSTFLDEVAAILERTGVPPQAIELELTETSAMASPVQTIDNLTRLKRLGLRLALDDFGTGYSSLAYLQKLPVDVLKIDKAFVQGLDKNSSDLEIVRMILALAQTLNIETVAEGVETRENVVQLKKMGCYLAQGFVFSQAVNADTAEDMLRSPRRFAVA</sequence>
<dbReference type="Gene3D" id="3.30.70.270">
    <property type="match status" value="1"/>
</dbReference>
<keyword evidence="1" id="KW-0812">Transmembrane</keyword>
<dbReference type="NCBIfam" id="TIGR00254">
    <property type="entry name" value="GGDEF"/>
    <property type="match status" value="1"/>
</dbReference>
<dbReference type="Pfam" id="PF00563">
    <property type="entry name" value="EAL"/>
    <property type="match status" value="1"/>
</dbReference>
<evidence type="ECO:0000256" key="1">
    <source>
        <dbReference type="SAM" id="Phobius"/>
    </source>
</evidence>
<dbReference type="Pfam" id="PF08447">
    <property type="entry name" value="PAS_3"/>
    <property type="match status" value="1"/>
</dbReference>
<comment type="caution">
    <text evidence="6">The sequence shown here is derived from an EMBL/GenBank/DDBJ whole genome shotgun (WGS) entry which is preliminary data.</text>
</comment>
<dbReference type="SUPFAM" id="SSF55785">
    <property type="entry name" value="PYP-like sensor domain (PAS domain)"/>
    <property type="match status" value="2"/>
</dbReference>
<dbReference type="InterPro" id="IPR000014">
    <property type="entry name" value="PAS"/>
</dbReference>
<dbReference type="Proteomes" id="UP000285190">
    <property type="component" value="Unassembled WGS sequence"/>
</dbReference>
<feature type="domain" description="PAS" evidence="2">
    <location>
        <begin position="307"/>
        <end position="348"/>
    </location>
</feature>
<feature type="transmembrane region" description="Helical" evidence="1">
    <location>
        <begin position="46"/>
        <end position="66"/>
    </location>
</feature>
<reference evidence="6 7" key="1">
    <citation type="submission" date="2018-09" db="EMBL/GenBank/DDBJ databases">
        <authorList>
            <person name="Zhu H."/>
        </authorList>
    </citation>
    <scope>NUCLEOTIDE SEQUENCE [LARGE SCALE GENOMIC DNA]</scope>
    <source>
        <strain evidence="6 7">K2R10-39</strain>
    </source>
</reference>
<dbReference type="InterPro" id="IPR029787">
    <property type="entry name" value="Nucleotide_cyclase"/>
</dbReference>
<dbReference type="InterPro" id="IPR001633">
    <property type="entry name" value="EAL_dom"/>
</dbReference>
<dbReference type="InterPro" id="IPR000160">
    <property type="entry name" value="GGDEF_dom"/>
</dbReference>
<dbReference type="RefSeq" id="WP_119738501.1">
    <property type="nucleotide sequence ID" value="NZ_QYUN01000002.1"/>
</dbReference>
<dbReference type="InterPro" id="IPR035965">
    <property type="entry name" value="PAS-like_dom_sf"/>
</dbReference>
<dbReference type="OrthoDB" id="9813903at2"/>
<dbReference type="GO" id="GO:0003824">
    <property type="term" value="F:catalytic activity"/>
    <property type="evidence" value="ECO:0007669"/>
    <property type="project" value="UniProtKB-ARBA"/>
</dbReference>
<dbReference type="InterPro" id="IPR013655">
    <property type="entry name" value="PAS_fold_3"/>
</dbReference>
<keyword evidence="7" id="KW-1185">Reference proteome</keyword>
<gene>
    <name evidence="6" type="ORF">D3870_09250</name>
</gene>
<feature type="transmembrane region" description="Helical" evidence="1">
    <location>
        <begin position="78"/>
        <end position="96"/>
    </location>
</feature>
<dbReference type="SUPFAM" id="SSF141868">
    <property type="entry name" value="EAL domain-like"/>
    <property type="match status" value="1"/>
</dbReference>
<dbReference type="InterPro" id="IPR001610">
    <property type="entry name" value="PAC"/>
</dbReference>
<dbReference type="PANTHER" id="PTHR44757">
    <property type="entry name" value="DIGUANYLATE CYCLASE DGCP"/>
    <property type="match status" value="1"/>
</dbReference>
<dbReference type="CDD" id="cd01948">
    <property type="entry name" value="EAL"/>
    <property type="match status" value="1"/>
</dbReference>
<feature type="domain" description="GGDEF" evidence="5">
    <location>
        <begin position="476"/>
        <end position="607"/>
    </location>
</feature>
<proteinExistence type="predicted"/>
<feature type="transmembrane region" description="Helical" evidence="1">
    <location>
        <begin position="147"/>
        <end position="168"/>
    </location>
</feature>
<dbReference type="AlphaFoldDB" id="A0A418X141"/>
<dbReference type="NCBIfam" id="TIGR00229">
    <property type="entry name" value="sensory_box"/>
    <property type="match status" value="2"/>
</dbReference>
<dbReference type="SMART" id="SM00091">
    <property type="entry name" value="PAS"/>
    <property type="match status" value="2"/>
</dbReference>
<dbReference type="EMBL" id="QYUN01000002">
    <property type="protein sequence ID" value="RJG06168.1"/>
    <property type="molecule type" value="Genomic_DNA"/>
</dbReference>
<evidence type="ECO:0000259" key="3">
    <source>
        <dbReference type="PROSITE" id="PS50113"/>
    </source>
</evidence>
<dbReference type="Pfam" id="PF08448">
    <property type="entry name" value="PAS_4"/>
    <property type="match status" value="1"/>
</dbReference>
<dbReference type="PROSITE" id="PS50887">
    <property type="entry name" value="GGDEF"/>
    <property type="match status" value="1"/>
</dbReference>
<dbReference type="PROSITE" id="PS50113">
    <property type="entry name" value="PAC"/>
    <property type="match status" value="1"/>
</dbReference>
<dbReference type="InterPro" id="IPR052155">
    <property type="entry name" value="Biofilm_reg_signaling"/>
</dbReference>
<evidence type="ECO:0000313" key="6">
    <source>
        <dbReference type="EMBL" id="RJG06168.1"/>
    </source>
</evidence>
<feature type="domain" description="PAC" evidence="3">
    <location>
        <begin position="392"/>
        <end position="444"/>
    </location>
</feature>
<dbReference type="Gene3D" id="3.20.20.450">
    <property type="entry name" value="EAL domain"/>
    <property type="match status" value="1"/>
</dbReference>
<protein>
    <submittedName>
        <fullName evidence="6">EAL domain-containing protein</fullName>
    </submittedName>
</protein>
<evidence type="ECO:0000259" key="2">
    <source>
        <dbReference type="PROSITE" id="PS50112"/>
    </source>
</evidence>
<dbReference type="InterPro" id="IPR013656">
    <property type="entry name" value="PAS_4"/>
</dbReference>
<name>A0A418X141_9BURK</name>
<dbReference type="InterPro" id="IPR043128">
    <property type="entry name" value="Rev_trsase/Diguanyl_cyclase"/>
</dbReference>
<dbReference type="PROSITE" id="PS50112">
    <property type="entry name" value="PAS"/>
    <property type="match status" value="2"/>
</dbReference>
<dbReference type="SMART" id="SM00052">
    <property type="entry name" value="EAL"/>
    <property type="match status" value="1"/>
</dbReference>
<feature type="domain" description="EAL" evidence="4">
    <location>
        <begin position="616"/>
        <end position="872"/>
    </location>
</feature>
<accession>A0A418X141</accession>